<sequence>MYNILSRAFSILWTNIKNGINGISFDDSNNDDDVAVEARRNVDEIEQAEAQEDCYSSESEGDQNTNFEC</sequence>
<dbReference type="Proteomes" id="UP000646827">
    <property type="component" value="Unassembled WGS sequence"/>
</dbReference>
<protein>
    <submittedName>
        <fullName evidence="2">Uncharacterized protein</fullName>
    </submittedName>
</protein>
<name>A0A8H7VJ22_9FUNG</name>
<gene>
    <name evidence="2" type="ORF">INT45_007359</name>
</gene>
<reference evidence="2 3" key="1">
    <citation type="submission" date="2020-12" db="EMBL/GenBank/DDBJ databases">
        <title>Metabolic potential, ecology and presence of endohyphal bacteria is reflected in genomic diversity of Mucoromycotina.</title>
        <authorList>
            <person name="Muszewska A."/>
            <person name="Okrasinska A."/>
            <person name="Steczkiewicz K."/>
            <person name="Drgas O."/>
            <person name="Orlowska M."/>
            <person name="Perlinska-Lenart U."/>
            <person name="Aleksandrzak-Piekarczyk T."/>
            <person name="Szatraj K."/>
            <person name="Zielenkiewicz U."/>
            <person name="Pilsyk S."/>
            <person name="Malc E."/>
            <person name="Mieczkowski P."/>
            <person name="Kruszewska J.S."/>
            <person name="Biernat P."/>
            <person name="Pawlowska J."/>
        </authorList>
    </citation>
    <scope>NUCLEOTIDE SEQUENCE [LARGE SCALE GENOMIC DNA]</scope>
    <source>
        <strain evidence="2 3">CBS 142.35</strain>
    </source>
</reference>
<feature type="compositionally biased region" description="Polar residues" evidence="1">
    <location>
        <begin position="54"/>
        <end position="69"/>
    </location>
</feature>
<feature type="region of interest" description="Disordered" evidence="1">
    <location>
        <begin position="45"/>
        <end position="69"/>
    </location>
</feature>
<keyword evidence="3" id="KW-1185">Reference proteome</keyword>
<evidence type="ECO:0000256" key="1">
    <source>
        <dbReference type="SAM" id="MobiDB-lite"/>
    </source>
</evidence>
<comment type="caution">
    <text evidence="2">The sequence shown here is derived from an EMBL/GenBank/DDBJ whole genome shotgun (WGS) entry which is preliminary data.</text>
</comment>
<dbReference type="OrthoDB" id="10445561at2759"/>
<evidence type="ECO:0000313" key="2">
    <source>
        <dbReference type="EMBL" id="KAG2220747.1"/>
    </source>
</evidence>
<organism evidence="2 3">
    <name type="scientific">Circinella minor</name>
    <dbReference type="NCBI Taxonomy" id="1195481"/>
    <lineage>
        <taxon>Eukaryota</taxon>
        <taxon>Fungi</taxon>
        <taxon>Fungi incertae sedis</taxon>
        <taxon>Mucoromycota</taxon>
        <taxon>Mucoromycotina</taxon>
        <taxon>Mucoromycetes</taxon>
        <taxon>Mucorales</taxon>
        <taxon>Lichtheimiaceae</taxon>
        <taxon>Circinella</taxon>
    </lineage>
</organism>
<evidence type="ECO:0000313" key="3">
    <source>
        <dbReference type="Proteomes" id="UP000646827"/>
    </source>
</evidence>
<proteinExistence type="predicted"/>
<dbReference type="AlphaFoldDB" id="A0A8H7VJ22"/>
<accession>A0A8H7VJ22</accession>
<dbReference type="EMBL" id="JAEPRB010000131">
    <property type="protein sequence ID" value="KAG2220747.1"/>
    <property type="molecule type" value="Genomic_DNA"/>
</dbReference>